<evidence type="ECO:0000313" key="2">
    <source>
        <dbReference type="Proteomes" id="UP000319298"/>
    </source>
</evidence>
<sequence>MSRRVVLGRLRGGIDRAVRSFWHDLACRLHHRAKHRRNFIIEYVGEERGASEMPVLAYFWKVGAALIALLFVADFCLPKAAVTGRTAVDQATIRIHSDRKWPERVVLDTTLPVIVAVTSAPVITEPAPLVSQMAPVVQAETPAVANALAMARSDLPPHEAVERKRPRKTQHVAMQSKRHGAPRMVLAARQPQFGWFGYRYW</sequence>
<organism evidence="1 2">
    <name type="scientific">Bradyrhizobium symbiodeficiens</name>
    <dbReference type="NCBI Taxonomy" id="1404367"/>
    <lineage>
        <taxon>Bacteria</taxon>
        <taxon>Pseudomonadati</taxon>
        <taxon>Pseudomonadota</taxon>
        <taxon>Alphaproteobacteria</taxon>
        <taxon>Hyphomicrobiales</taxon>
        <taxon>Nitrobacteraceae</taxon>
        <taxon>Bradyrhizobium</taxon>
    </lineage>
</organism>
<dbReference type="RefSeq" id="WP_162406716.1">
    <property type="nucleotide sequence ID" value="NZ_CP041090.2"/>
</dbReference>
<dbReference type="Proteomes" id="UP000319298">
    <property type="component" value="Chromosome"/>
</dbReference>
<accession>A0ABX5WAK1</accession>
<dbReference type="EMBL" id="CP041090">
    <property type="protein sequence ID" value="QDF39681.2"/>
    <property type="molecule type" value="Genomic_DNA"/>
</dbReference>
<evidence type="ECO:0000313" key="1">
    <source>
        <dbReference type="EMBL" id="QDF39681.2"/>
    </source>
</evidence>
<gene>
    <name evidence="1" type="ORF">FJN17_20150</name>
</gene>
<name>A0ABX5WAK1_9BRAD</name>
<protein>
    <submittedName>
        <fullName evidence="1">Uncharacterized protein</fullName>
    </submittedName>
</protein>
<proteinExistence type="predicted"/>
<reference evidence="1 2" key="2">
    <citation type="journal article" date="2020" name="Int. J. Syst. Evol. Microbiol.">
        <title>Description and complete genome sequences of Bradyrhizobium symbiodeficiens sp. nov., a non-symbiotic bacterium associated with legumes native to Canada.</title>
        <authorList>
            <person name="Bromfield E.S.P."/>
            <person name="Cloutier S."/>
            <person name="Nguyen H.D.T."/>
        </authorList>
    </citation>
    <scope>NUCLEOTIDE SEQUENCE [LARGE SCALE GENOMIC DNA]</scope>
    <source>
        <strain evidence="1 2">65S1MB</strain>
    </source>
</reference>
<keyword evidence="2" id="KW-1185">Reference proteome</keyword>
<reference evidence="2" key="1">
    <citation type="submission" date="2019-06" db="EMBL/GenBank/DDBJ databases">
        <title>Whole-Genome Sequence of Bradyrhizobium sp. 3 Strain 65S1MB.</title>
        <authorList>
            <person name="Bromfield E.S.P."/>
            <person name="Cloutier S."/>
            <person name="Nguyen H.D.T."/>
        </authorList>
    </citation>
    <scope>NUCLEOTIDE SEQUENCE [LARGE SCALE GENOMIC DNA]</scope>
    <source>
        <strain evidence="2">65S1MB</strain>
    </source>
</reference>